<dbReference type="RefSeq" id="WP_219665121.1">
    <property type="nucleotide sequence ID" value="NZ_WTFF01000017.1"/>
</dbReference>
<dbReference type="Proteomes" id="UP000812013">
    <property type="component" value="Unassembled WGS sequence"/>
</dbReference>
<evidence type="ECO:0000256" key="1">
    <source>
        <dbReference type="SAM" id="Phobius"/>
    </source>
</evidence>
<feature type="transmembrane region" description="Helical" evidence="1">
    <location>
        <begin position="128"/>
        <end position="153"/>
    </location>
</feature>
<reference evidence="2 3" key="1">
    <citation type="submission" date="2019-12" db="EMBL/GenBank/DDBJ databases">
        <title>Genome sequence of Streptomyces bambusae.</title>
        <authorList>
            <person name="Bansal K."/>
            <person name="Choksket S."/>
            <person name="Korpole S."/>
            <person name="Patil P.B."/>
        </authorList>
    </citation>
    <scope>NUCLEOTIDE SEQUENCE [LARGE SCALE GENOMIC DNA]</scope>
    <source>
        <strain evidence="2 3">SK60</strain>
    </source>
</reference>
<evidence type="ECO:0008006" key="4">
    <source>
        <dbReference type="Google" id="ProtNLM"/>
    </source>
</evidence>
<organism evidence="2 3">
    <name type="scientific">Streptomyces bambusae</name>
    <dbReference type="NCBI Taxonomy" id="1550616"/>
    <lineage>
        <taxon>Bacteria</taxon>
        <taxon>Bacillati</taxon>
        <taxon>Actinomycetota</taxon>
        <taxon>Actinomycetes</taxon>
        <taxon>Kitasatosporales</taxon>
        <taxon>Streptomycetaceae</taxon>
        <taxon>Streptomyces</taxon>
    </lineage>
</organism>
<keyword evidence="1" id="KW-0472">Membrane</keyword>
<evidence type="ECO:0000313" key="3">
    <source>
        <dbReference type="Proteomes" id="UP000812013"/>
    </source>
</evidence>
<proteinExistence type="predicted"/>
<evidence type="ECO:0000313" key="2">
    <source>
        <dbReference type="EMBL" id="MBW5481230.1"/>
    </source>
</evidence>
<protein>
    <recommendedName>
        <fullName evidence="4">DUF3592 domain-containing protein</fullName>
    </recommendedName>
</protein>
<dbReference type="EMBL" id="WTFF01000017">
    <property type="protein sequence ID" value="MBW5481230.1"/>
    <property type="molecule type" value="Genomic_DNA"/>
</dbReference>
<keyword evidence="1" id="KW-0812">Transmembrane</keyword>
<accession>A0ABS6Z0F9</accession>
<name>A0ABS6Z0F9_9ACTN</name>
<comment type="caution">
    <text evidence="2">The sequence shown here is derived from an EMBL/GenBank/DDBJ whole genome shotgun (WGS) entry which is preliminary data.</text>
</comment>
<gene>
    <name evidence="2" type="ORF">GPJ59_04885</name>
</gene>
<keyword evidence="1" id="KW-1133">Transmembrane helix</keyword>
<keyword evidence="3" id="KW-1185">Reference proteome</keyword>
<sequence>MSARRESLKNRSALCLVVIGVAAGVFFLVGSASQQPAGWGAAYAFGSPATLQLPGRCGTETIVRGGDAGRSTVVCERTTWTVDGETRQGALYAYADQIERSSGALTLKGEARVLGERAYGEPETWLTFVHLGALTLAAAGLLGLLGSVLVSLLPGRRR</sequence>